<dbReference type="Proteomes" id="UP000037822">
    <property type="component" value="Unassembled WGS sequence"/>
</dbReference>
<comment type="subcellular location">
    <subcellularLocation>
        <location evidence="1">Cell membrane</location>
        <topology evidence="1">Multi-pass membrane protein</topology>
    </subcellularLocation>
</comment>
<keyword evidence="6 8" id="KW-1133">Transmembrane helix</keyword>
<name>A0A0N1N1P0_9HYPH</name>
<feature type="transmembrane region" description="Helical" evidence="8">
    <location>
        <begin position="442"/>
        <end position="462"/>
    </location>
</feature>
<organism evidence="9 10">
    <name type="scientific">Bosea vaviloviae</name>
    <dbReference type="NCBI Taxonomy" id="1526658"/>
    <lineage>
        <taxon>Bacteria</taxon>
        <taxon>Pseudomonadati</taxon>
        <taxon>Pseudomonadota</taxon>
        <taxon>Alphaproteobacteria</taxon>
        <taxon>Hyphomicrobiales</taxon>
        <taxon>Boseaceae</taxon>
        <taxon>Bosea</taxon>
    </lineage>
</organism>
<sequence length="1041" mass="112010">MFNLLVSASLRNRLFVIAAALVLAAYGSYVLPRVPVDVFPDLNRPTVTLMTEADGLAPQEVEQLVTYPLETAMNGMPGVLRVRSVSGVGLSITYVEFDWGTDIYRSRQLVAERLSLVREQLPRGVNPQMGPVSSIMGEIMLVAVTAEKASPMEVREIADFTIRPQLLNIAGVSQVIPIGGEVRQYRITPDVAALQALDVTHEQVEAAVTRFGTNTGGGFVDQQGREYLIRNVGLTRRLEDLRDTVVVQRQGQPVLLHQVAAVEFAARVKRGDAGYQGKPAVIIGIQKQPEADTVSLTRQVEASLAEIQKTLPAGISATNVQFRQASFIDTSIANVERVLLEAAGVVAVILLLFLMNVRATLISLTAIPVSILTTVLVFKAFGLTINTMTLGGLAIAIGELVDDAVVDVENILRRLKQNRESAAPEPVLAVIAAASQEVRSGIVYATAIIILVFIPLFALSGIEGRLFAPLGVAYIVSILASLVVSITLTPVMAYYLLSGTAGGHERDSFVVRNLKRGNVALLRGAFGARGLILSVVGIGVALAVYGATLLPRTFLPPFNEGTLVVSLQYNPGISLAESHRLGLIAEQLALKVPEVKSIGRRTGRAELDEHAEGVHSSEVDIDLHRSDRPKEAIYADIRAALSVLPVSVNIGQPIGHRLDHMLSGVRAQIALKVYGEDLDTIRSLAETLRERLAAVLGLVDLQIERQVRIPQLRIDVDHEKAALYGLTPASVTQALETLSNGRTVSQIVDGNRRYDVVLRLSDQDRSTTGLEDLLIATPGGHIPLRLIASVSETDGPNQIQRENGQRRIAVYGNGDGQRDMAAIIADIRQIVAQTPLPQGYVTRMEGTFQAQEEATLRIGLLSLVSLALIFVVLFTRYQSAVLALIIMGNIPLALIGSVVALHLAGQPLSVASMVGFITLAGITARNGILKVSHYINLTLYEGERFGRDLVIRGSLERLTPVLMTALSAGLALFPLLYGADQPGREILHPVAVTIFGGLISATIIDTVLTPVLFLTFGRRPLDRIVASRAPDAGALSPTEAF</sequence>
<feature type="transmembrane region" description="Helical" evidence="8">
    <location>
        <begin position="961"/>
        <end position="979"/>
    </location>
</feature>
<feature type="transmembrane region" description="Helical" evidence="8">
    <location>
        <begin position="338"/>
        <end position="354"/>
    </location>
</feature>
<feature type="transmembrane region" description="Helical" evidence="8">
    <location>
        <begin position="474"/>
        <end position="497"/>
    </location>
</feature>
<protein>
    <submittedName>
        <fullName evidence="9">Multidrug transporter AcrB</fullName>
    </submittedName>
</protein>
<dbReference type="SUPFAM" id="SSF82693">
    <property type="entry name" value="Multidrug efflux transporter AcrB pore domain, PN1, PN2, PC1 and PC2 subdomains"/>
    <property type="match status" value="2"/>
</dbReference>
<dbReference type="PANTHER" id="PTHR32063">
    <property type="match status" value="1"/>
</dbReference>
<keyword evidence="7 8" id="KW-0472">Membrane</keyword>
<feature type="transmembrane region" description="Helical" evidence="8">
    <location>
        <begin position="991"/>
        <end position="1014"/>
    </location>
</feature>
<feature type="transmembrane region" description="Helical" evidence="8">
    <location>
        <begin position="531"/>
        <end position="550"/>
    </location>
</feature>
<dbReference type="Gene3D" id="3.30.70.1440">
    <property type="entry name" value="Multidrug efflux transporter AcrB pore domain"/>
    <property type="match status" value="1"/>
</dbReference>
<keyword evidence="4" id="KW-1003">Cell membrane</keyword>
<dbReference type="Gene3D" id="3.30.70.1430">
    <property type="entry name" value="Multidrug efflux transporter AcrB pore domain"/>
    <property type="match status" value="2"/>
</dbReference>
<feature type="transmembrane region" description="Helical" evidence="8">
    <location>
        <begin position="910"/>
        <end position="928"/>
    </location>
</feature>
<evidence type="ECO:0000313" key="9">
    <source>
        <dbReference type="EMBL" id="KPH79399.1"/>
    </source>
</evidence>
<evidence type="ECO:0000256" key="6">
    <source>
        <dbReference type="ARBA" id="ARBA00022989"/>
    </source>
</evidence>
<evidence type="ECO:0000313" key="10">
    <source>
        <dbReference type="Proteomes" id="UP000037822"/>
    </source>
</evidence>
<dbReference type="InterPro" id="IPR027463">
    <property type="entry name" value="AcrB_DN_DC_subdom"/>
</dbReference>
<dbReference type="EMBL" id="LGSZ01000050">
    <property type="protein sequence ID" value="KPH79399.1"/>
    <property type="molecule type" value="Genomic_DNA"/>
</dbReference>
<dbReference type="NCBIfam" id="TIGR00914">
    <property type="entry name" value="2A0601"/>
    <property type="match status" value="1"/>
</dbReference>
<reference evidence="9 10" key="1">
    <citation type="submission" date="2015-07" db="EMBL/GenBank/DDBJ databases">
        <title>Whole genome sequencing of Bosea vaviloviae isolated from cave pool.</title>
        <authorList>
            <person name="Tan N.E.H."/>
            <person name="Lee Y.P."/>
            <person name="Gan H.M."/>
            <person name="Barton H."/>
            <person name="Savka M.A."/>
        </authorList>
    </citation>
    <scope>NUCLEOTIDE SEQUENCE [LARGE SCALE GENOMIC DNA]</scope>
    <source>
        <strain evidence="9 10">SD260</strain>
    </source>
</reference>
<dbReference type="RefSeq" id="WP_054210667.1">
    <property type="nucleotide sequence ID" value="NZ_LGSZ01000050.1"/>
</dbReference>
<evidence type="ECO:0000256" key="7">
    <source>
        <dbReference type="ARBA" id="ARBA00023136"/>
    </source>
</evidence>
<comment type="similarity">
    <text evidence="2">Belongs to the resistance-nodulation-cell division (RND) (TC 2.A.6) family.</text>
</comment>
<keyword evidence="5 8" id="KW-0812">Transmembrane</keyword>
<dbReference type="PRINTS" id="PR00702">
    <property type="entry name" value="ACRIFLAVINRP"/>
</dbReference>
<feature type="transmembrane region" description="Helical" evidence="8">
    <location>
        <begin position="854"/>
        <end position="874"/>
    </location>
</feature>
<dbReference type="PATRIC" id="fig|1526658.3.peg.1460"/>
<feature type="transmembrane region" description="Helical" evidence="8">
    <location>
        <begin position="881"/>
        <end position="904"/>
    </location>
</feature>
<evidence type="ECO:0000256" key="5">
    <source>
        <dbReference type="ARBA" id="ARBA00022692"/>
    </source>
</evidence>
<dbReference type="GO" id="GO:0042910">
    <property type="term" value="F:xenobiotic transmembrane transporter activity"/>
    <property type="evidence" value="ECO:0007669"/>
    <property type="project" value="TreeGrafter"/>
</dbReference>
<dbReference type="InterPro" id="IPR001036">
    <property type="entry name" value="Acrflvin-R"/>
</dbReference>
<feature type="transmembrane region" description="Helical" evidence="8">
    <location>
        <begin position="361"/>
        <end position="381"/>
    </location>
</feature>
<dbReference type="GO" id="GO:0005886">
    <property type="term" value="C:plasma membrane"/>
    <property type="evidence" value="ECO:0007669"/>
    <property type="project" value="UniProtKB-SubCell"/>
</dbReference>
<dbReference type="Gene3D" id="1.20.1640.10">
    <property type="entry name" value="Multidrug efflux transporter AcrB transmembrane domain"/>
    <property type="match status" value="2"/>
</dbReference>
<dbReference type="Pfam" id="PF00873">
    <property type="entry name" value="ACR_tran"/>
    <property type="match status" value="1"/>
</dbReference>
<dbReference type="OrthoDB" id="9806532at2"/>
<evidence type="ECO:0000256" key="2">
    <source>
        <dbReference type="ARBA" id="ARBA00010942"/>
    </source>
</evidence>
<dbReference type="SUPFAM" id="SSF82866">
    <property type="entry name" value="Multidrug efflux transporter AcrB transmembrane domain"/>
    <property type="match status" value="2"/>
</dbReference>
<dbReference type="Gene3D" id="3.30.2090.10">
    <property type="entry name" value="Multidrug efflux transporter AcrB TolC docking domain, DN and DC subdomains"/>
    <property type="match status" value="2"/>
</dbReference>
<dbReference type="PANTHER" id="PTHR32063:SF4">
    <property type="entry name" value="SLR6043 PROTEIN"/>
    <property type="match status" value="1"/>
</dbReference>
<evidence type="ECO:0000256" key="8">
    <source>
        <dbReference type="SAM" id="Phobius"/>
    </source>
</evidence>
<accession>A0A0N1N1P0</accession>
<proteinExistence type="inferred from homology"/>
<dbReference type="AlphaFoldDB" id="A0A0N1N1P0"/>
<evidence type="ECO:0000256" key="3">
    <source>
        <dbReference type="ARBA" id="ARBA00022448"/>
    </source>
</evidence>
<comment type="caution">
    <text evidence="9">The sequence shown here is derived from an EMBL/GenBank/DDBJ whole genome shotgun (WGS) entry which is preliminary data.</text>
</comment>
<keyword evidence="10" id="KW-1185">Reference proteome</keyword>
<dbReference type="GO" id="GO:0008324">
    <property type="term" value="F:monoatomic cation transmembrane transporter activity"/>
    <property type="evidence" value="ECO:0007669"/>
    <property type="project" value="InterPro"/>
</dbReference>
<evidence type="ECO:0000256" key="4">
    <source>
        <dbReference type="ARBA" id="ARBA00022475"/>
    </source>
</evidence>
<dbReference type="Gene3D" id="3.30.70.1320">
    <property type="entry name" value="Multidrug efflux transporter AcrB pore domain like"/>
    <property type="match status" value="1"/>
</dbReference>
<keyword evidence="3" id="KW-0813">Transport</keyword>
<gene>
    <name evidence="9" type="ORF">AE618_19170</name>
</gene>
<dbReference type="InterPro" id="IPR004763">
    <property type="entry name" value="CusA-like"/>
</dbReference>
<dbReference type="SUPFAM" id="SSF82714">
    <property type="entry name" value="Multidrug efflux transporter AcrB TolC docking domain, DN and DC subdomains"/>
    <property type="match status" value="2"/>
</dbReference>
<evidence type="ECO:0000256" key="1">
    <source>
        <dbReference type="ARBA" id="ARBA00004651"/>
    </source>
</evidence>